<dbReference type="Gene3D" id="3.40.605.10">
    <property type="entry name" value="Aldehyde Dehydrogenase, Chain A, domain 1"/>
    <property type="match status" value="1"/>
</dbReference>
<dbReference type="SUPFAM" id="SSF53720">
    <property type="entry name" value="ALDH-like"/>
    <property type="match status" value="1"/>
</dbReference>
<dbReference type="InterPro" id="IPR016162">
    <property type="entry name" value="Ald_DH_N"/>
</dbReference>
<dbReference type="EMBL" id="RBSD01000031">
    <property type="protein sequence ID" value="RMR91862.1"/>
    <property type="molecule type" value="Genomic_DNA"/>
</dbReference>
<reference evidence="2 3" key="1">
    <citation type="submission" date="2018-08" db="EMBL/GenBank/DDBJ databases">
        <title>Recombination of ecologically and evolutionarily significant loci maintains genetic cohesion in the Pseudomonas syringae species complex.</title>
        <authorList>
            <person name="Dillon M."/>
            <person name="Thakur S."/>
            <person name="Almeida R.N.D."/>
            <person name="Weir B.S."/>
            <person name="Guttman D.S."/>
        </authorList>
    </citation>
    <scope>NUCLEOTIDE SEQUENCE [LARGE SCALE GENOMIC DNA]</scope>
    <source>
        <strain evidence="2 3">ICMP 4996</strain>
    </source>
</reference>
<accession>A0A3M4YUW1</accession>
<evidence type="ECO:0000313" key="3">
    <source>
        <dbReference type="Proteomes" id="UP000268004"/>
    </source>
</evidence>
<dbReference type="Proteomes" id="UP000268004">
    <property type="component" value="Unassembled WGS sequence"/>
</dbReference>
<dbReference type="InterPro" id="IPR016161">
    <property type="entry name" value="Ald_DH/histidinol_DH"/>
</dbReference>
<name>A0A3M4YUW1_9PSED</name>
<keyword evidence="1" id="KW-0560">Oxidoreductase</keyword>
<dbReference type="GO" id="GO:0016491">
    <property type="term" value="F:oxidoreductase activity"/>
    <property type="evidence" value="ECO:0007669"/>
    <property type="project" value="UniProtKB-KW"/>
</dbReference>
<feature type="non-terminal residue" evidence="2">
    <location>
        <position position="100"/>
    </location>
</feature>
<organism evidence="2 3">
    <name type="scientific">Pseudomonas coronafaciens pv. striafaciens</name>
    <dbReference type="NCBI Taxonomy" id="235276"/>
    <lineage>
        <taxon>Bacteria</taxon>
        <taxon>Pseudomonadati</taxon>
        <taxon>Pseudomonadota</taxon>
        <taxon>Gammaproteobacteria</taxon>
        <taxon>Pseudomonadales</taxon>
        <taxon>Pseudomonadaceae</taxon>
        <taxon>Pseudomonas</taxon>
        <taxon>Pseudomonas coronafaciens</taxon>
    </lineage>
</organism>
<gene>
    <name evidence="2" type="ORF">ALP78_05320</name>
</gene>
<sequence>MPSAGKFQHRTLPLSRFQHPGLWRLPRLAVIPEQDLIMLKNQLKDTSLLVDRAYVDGQWISADDGATLTINNPATGEALAQVPALQGVETLRAIEAADRA</sequence>
<dbReference type="AlphaFoldDB" id="A0A3M4YUW1"/>
<comment type="caution">
    <text evidence="2">The sequence shown here is derived from an EMBL/GenBank/DDBJ whole genome shotgun (WGS) entry which is preliminary data.</text>
</comment>
<protein>
    <submittedName>
        <fullName evidence="2">Succinic semialdehyde dehydrogenase</fullName>
    </submittedName>
</protein>
<proteinExistence type="predicted"/>
<evidence type="ECO:0000313" key="2">
    <source>
        <dbReference type="EMBL" id="RMR91862.1"/>
    </source>
</evidence>
<evidence type="ECO:0000256" key="1">
    <source>
        <dbReference type="ARBA" id="ARBA00023002"/>
    </source>
</evidence>